<dbReference type="SMART" id="SM00458">
    <property type="entry name" value="RICIN"/>
    <property type="match status" value="1"/>
</dbReference>
<feature type="chain" id="PRO_5045414674" evidence="1">
    <location>
        <begin position="28"/>
        <end position="185"/>
    </location>
</feature>
<protein>
    <submittedName>
        <fullName evidence="3">RICIN domain-containing protein</fullName>
    </submittedName>
</protein>
<sequence length="185" mass="19876">MRVLKRALAVSAAAAALIAGSLTAATAAPARSGTADAALLADVFHLVNRGTGRCLDAFYSGGGENGNAVGLWDCNGGISEQWRLARSNDSLYPYVLVNERKGRCLDYPAESEGAIGWQFKLWDCNRSASQNLKLVPFGNYYKIYVQRNGTAPMDAYSSSGGLNGNPVGIWRETGSPLQHWTLQPY</sequence>
<dbReference type="Proteomes" id="UP001550210">
    <property type="component" value="Unassembled WGS sequence"/>
</dbReference>
<evidence type="ECO:0000313" key="3">
    <source>
        <dbReference type="EMBL" id="MET9846460.1"/>
    </source>
</evidence>
<organism evidence="3 4">
    <name type="scientific">Streptomyces ossamyceticus</name>
    <dbReference type="NCBI Taxonomy" id="249581"/>
    <lineage>
        <taxon>Bacteria</taxon>
        <taxon>Bacillati</taxon>
        <taxon>Actinomycetota</taxon>
        <taxon>Actinomycetes</taxon>
        <taxon>Kitasatosporales</taxon>
        <taxon>Streptomycetaceae</taxon>
        <taxon>Streptomyces</taxon>
    </lineage>
</organism>
<dbReference type="Pfam" id="PF14200">
    <property type="entry name" value="RicinB_lectin_2"/>
    <property type="match status" value="1"/>
</dbReference>
<dbReference type="InterPro" id="IPR035992">
    <property type="entry name" value="Ricin_B-like_lectins"/>
</dbReference>
<evidence type="ECO:0000313" key="4">
    <source>
        <dbReference type="Proteomes" id="UP001550210"/>
    </source>
</evidence>
<reference evidence="3 4" key="1">
    <citation type="submission" date="2024-06" db="EMBL/GenBank/DDBJ databases">
        <title>The Natural Products Discovery Center: Release of the First 8490 Sequenced Strains for Exploring Actinobacteria Biosynthetic Diversity.</title>
        <authorList>
            <person name="Kalkreuter E."/>
            <person name="Kautsar S.A."/>
            <person name="Yang D."/>
            <person name="Bader C.D."/>
            <person name="Teijaro C.N."/>
            <person name="Fluegel L."/>
            <person name="Davis C.M."/>
            <person name="Simpson J.R."/>
            <person name="Lauterbach L."/>
            <person name="Steele A.D."/>
            <person name="Gui C."/>
            <person name="Meng S."/>
            <person name="Li G."/>
            <person name="Viehrig K."/>
            <person name="Ye F."/>
            <person name="Su P."/>
            <person name="Kiefer A.F."/>
            <person name="Nichols A."/>
            <person name="Cepeda A.J."/>
            <person name="Yan W."/>
            <person name="Fan B."/>
            <person name="Jiang Y."/>
            <person name="Adhikari A."/>
            <person name="Zheng C.-J."/>
            <person name="Schuster L."/>
            <person name="Cowan T.M."/>
            <person name="Smanski M.J."/>
            <person name="Chevrette M.G."/>
            <person name="De Carvalho L.P.S."/>
            <person name="Shen B."/>
        </authorList>
    </citation>
    <scope>NUCLEOTIDE SEQUENCE [LARGE SCALE GENOMIC DNA]</scope>
    <source>
        <strain evidence="3 4">NPDC006434</strain>
    </source>
</reference>
<name>A0ABV2UZE9_9ACTN</name>
<keyword evidence="1" id="KW-0732">Signal</keyword>
<feature type="signal peptide" evidence="1">
    <location>
        <begin position="1"/>
        <end position="27"/>
    </location>
</feature>
<feature type="domain" description="Ricin B lectin" evidence="2">
    <location>
        <begin position="41"/>
        <end position="183"/>
    </location>
</feature>
<dbReference type="RefSeq" id="WP_355397765.1">
    <property type="nucleotide sequence ID" value="NZ_JBEXPZ010000022.1"/>
</dbReference>
<dbReference type="SUPFAM" id="SSF50370">
    <property type="entry name" value="Ricin B-like lectins"/>
    <property type="match status" value="1"/>
</dbReference>
<dbReference type="PROSITE" id="PS50231">
    <property type="entry name" value="RICIN_B_LECTIN"/>
    <property type="match status" value="1"/>
</dbReference>
<accession>A0ABV2UZE9</accession>
<evidence type="ECO:0000259" key="2">
    <source>
        <dbReference type="SMART" id="SM00458"/>
    </source>
</evidence>
<dbReference type="CDD" id="cd00161">
    <property type="entry name" value="beta-trefoil_Ricin-like"/>
    <property type="match status" value="1"/>
</dbReference>
<dbReference type="InterPro" id="IPR000772">
    <property type="entry name" value="Ricin_B_lectin"/>
</dbReference>
<comment type="caution">
    <text evidence="3">The sequence shown here is derived from an EMBL/GenBank/DDBJ whole genome shotgun (WGS) entry which is preliminary data.</text>
</comment>
<dbReference type="EMBL" id="JBEXPZ010000022">
    <property type="protein sequence ID" value="MET9846460.1"/>
    <property type="molecule type" value="Genomic_DNA"/>
</dbReference>
<proteinExistence type="predicted"/>
<dbReference type="Gene3D" id="2.80.10.50">
    <property type="match status" value="1"/>
</dbReference>
<gene>
    <name evidence="3" type="ORF">ABZZ21_18200</name>
</gene>
<keyword evidence="4" id="KW-1185">Reference proteome</keyword>
<evidence type="ECO:0000256" key="1">
    <source>
        <dbReference type="SAM" id="SignalP"/>
    </source>
</evidence>